<evidence type="ECO:0000313" key="5">
    <source>
        <dbReference type="Proteomes" id="UP000007494"/>
    </source>
</evidence>
<evidence type="ECO:0008006" key="6">
    <source>
        <dbReference type="Google" id="ProtNLM"/>
    </source>
</evidence>
<evidence type="ECO:0000256" key="2">
    <source>
        <dbReference type="SAM" id="Phobius"/>
    </source>
</evidence>
<dbReference type="OrthoDB" id="331611at2759"/>
<feature type="region of interest" description="Disordered" evidence="1">
    <location>
        <begin position="780"/>
        <end position="810"/>
    </location>
</feature>
<dbReference type="Gene3D" id="3.90.1410.10">
    <property type="entry name" value="set domain protein methyltransferase, domain 1"/>
    <property type="match status" value="1"/>
</dbReference>
<feature type="region of interest" description="Disordered" evidence="1">
    <location>
        <begin position="704"/>
        <end position="733"/>
    </location>
</feature>
<accession>F0VBU3</accession>
<dbReference type="eggNOG" id="ENOG502R02I">
    <property type="taxonomic scope" value="Eukaryota"/>
</dbReference>
<feature type="compositionally biased region" description="Low complexity" evidence="1">
    <location>
        <begin position="309"/>
        <end position="321"/>
    </location>
</feature>
<dbReference type="EMBL" id="FR823385">
    <property type="protein sequence ID" value="CBZ51077.1"/>
    <property type="molecule type" value="Genomic_DNA"/>
</dbReference>
<protein>
    <recommendedName>
        <fullName evidence="6">Transmembrane protein</fullName>
    </recommendedName>
</protein>
<evidence type="ECO:0000256" key="1">
    <source>
        <dbReference type="SAM" id="MobiDB-lite"/>
    </source>
</evidence>
<feature type="compositionally biased region" description="Polar residues" evidence="1">
    <location>
        <begin position="49"/>
        <end position="60"/>
    </location>
</feature>
<dbReference type="AlphaFoldDB" id="F0VBU3"/>
<feature type="compositionally biased region" description="Basic and acidic residues" evidence="1">
    <location>
        <begin position="859"/>
        <end position="868"/>
    </location>
</feature>
<feature type="region of interest" description="Disordered" evidence="1">
    <location>
        <begin position="1"/>
        <end position="32"/>
    </location>
</feature>
<reference evidence="5" key="3">
    <citation type="journal article" date="2012" name="PLoS Pathog.">
        <title>Comparative genomics of the apicomplexan parasites Toxoplasma gondii and Neospora caninum: Coccidia differing in host range and transmission strategy.</title>
        <authorList>
            <person name="Reid A.J."/>
            <person name="Vermont S.J."/>
            <person name="Cotton J.A."/>
            <person name="Harris D."/>
            <person name="Hill-Cawthorne G.A."/>
            <person name="Konen-Waisman S."/>
            <person name="Latham S.M."/>
            <person name="Mourier T."/>
            <person name="Norton R."/>
            <person name="Quail M.A."/>
            <person name="Sanders M."/>
            <person name="Shanmugam D."/>
            <person name="Sohal A."/>
            <person name="Wasmuth J.D."/>
            <person name="Brunk B."/>
            <person name="Grigg M.E."/>
            <person name="Howard J.C."/>
            <person name="Parkinson J."/>
            <person name="Roos D.S."/>
            <person name="Trees A.J."/>
            <person name="Berriman M."/>
            <person name="Pain A."/>
            <person name="Wastling J.M."/>
        </authorList>
    </citation>
    <scope>NUCLEOTIDE SEQUENCE [LARGE SCALE GENOMIC DNA]</scope>
    <source>
        <strain evidence="5">Liverpool</strain>
    </source>
</reference>
<sequence length="930" mass="103654">MSRRSSPLTAAVSPRESRRTRDAELESLSTCDDEHRNSLLWDGMQPSSASLRLSSATQAPTKREKMRRKSGSAAGLSSTLLASADPRDHVYGTCPGGRTAVNAAVRELSRLEDARRVAYETYCQERYERSQDAAKGRRPSGVVSLLGFLFLAFFYFAWLLDVQTETMLPVLGSIGQVLSLPSFLFHFLLECERNLSSRLSFSKRGHDTQTPAEAPALSQIAAGTTEGATVERRFRFLSDDALFSGGETEFAPPGDLEKARTVLKPWLPLIRQLDALPGVKEASERENKRGQGKETEPFLFRPRLRRRSNATQTASAMQSASPGRDDKEGQTREDLKAFGDLQRSCGVPYLEDAAFVLPEETPRSAPLLRLPRDMLLSSRDAPLAFRKRCKVPLAGSSSAVRAASRACTANELLGLLLVREKQLQRDVMKEVFLTRVSEVKDWDRLRSQLPPLPFCLVKPTKNALFFDDAHWEALEFLSLLQKKPLDLFLAGLSHAALETGIFPQRSRESQDADDTASQREKARKEETDIRDAVSVLYSKGLWDLDNNVAVAPAAFELQGHFNRYTWNSDDAMMHEATEQSFSWSARHDLPSGSQILVNQGQLSNLHTLHRFGIVDGSNPWGPVFLFRRVDSEGFGVSPPYASSRHAQGVALPGEMLFARTRENFQKLPSWMLRKRVVPRDGTMCFHPAYKADQNAHYSCPPVADAVETSEETETAEEPPELDRPTARQTQTSSGHEAIVCEASVFFNRSFGFGSLVLHRRGPIGGFDKLSYQCLRELLSSSPPASSRQKGARKAESVRAGEALGDEVELEAEDLEEAEGLSLATKERMTAALLKEACFLQLESTQQGIWRLTERQRKEEREAVGEEARAQPSGGAGRAASQEKERRTRRGLTALMLQAAKSDEELLHRCVGYFARLEKRAKIWEQARAEF</sequence>
<feature type="region of interest" description="Disordered" evidence="1">
    <location>
        <begin position="49"/>
        <end position="78"/>
    </location>
</feature>
<keyword evidence="5" id="KW-1185">Reference proteome</keyword>
<reference evidence="3" key="2">
    <citation type="submission" date="2011-03" db="EMBL/GenBank/DDBJ databases">
        <title>Comparative genomics and transcriptomics of Neospora caninum and Toxoplasma gondii.</title>
        <authorList>
            <person name="Reid A.J."/>
            <person name="Sohal A."/>
            <person name="Harris D."/>
            <person name="Quail M."/>
            <person name="Sanders M."/>
            <person name="Berriman M."/>
            <person name="Wastling J.M."/>
            <person name="Pain A."/>
        </authorList>
    </citation>
    <scope>NUCLEOTIDE SEQUENCE</scope>
    <source>
        <strain evidence="3">Liverpool</strain>
    </source>
</reference>
<evidence type="ECO:0000313" key="3">
    <source>
        <dbReference type="EMBL" id="CBZ51077.1"/>
    </source>
</evidence>
<feature type="region of interest" description="Disordered" evidence="1">
    <location>
        <begin position="859"/>
        <end position="887"/>
    </location>
</feature>
<proteinExistence type="predicted"/>
<feature type="compositionally biased region" description="Basic and acidic residues" evidence="1">
    <location>
        <begin position="281"/>
        <end position="296"/>
    </location>
</feature>
<name>F0VBU3_NEOCL</name>
<dbReference type="Proteomes" id="UP000007494">
    <property type="component" value="Chromosome IX"/>
</dbReference>
<feature type="compositionally biased region" description="Basic and acidic residues" evidence="1">
    <location>
        <begin position="15"/>
        <end position="24"/>
    </location>
</feature>
<reference evidence="3" key="1">
    <citation type="submission" date="2011-02" db="EMBL/GenBank/DDBJ databases">
        <authorList>
            <person name="Aslett M."/>
        </authorList>
    </citation>
    <scope>NUCLEOTIDE SEQUENCE</scope>
    <source>
        <strain evidence="3">Liverpool</strain>
    </source>
</reference>
<dbReference type="InParanoid" id="F0VBU3"/>
<feature type="region of interest" description="Disordered" evidence="1">
    <location>
        <begin position="280"/>
        <end position="330"/>
    </location>
</feature>
<keyword evidence="2" id="KW-0472">Membrane</keyword>
<organism evidence="3 5">
    <name type="scientific">Neospora caninum (strain Liverpool)</name>
    <dbReference type="NCBI Taxonomy" id="572307"/>
    <lineage>
        <taxon>Eukaryota</taxon>
        <taxon>Sar</taxon>
        <taxon>Alveolata</taxon>
        <taxon>Apicomplexa</taxon>
        <taxon>Conoidasida</taxon>
        <taxon>Coccidia</taxon>
        <taxon>Eucoccidiorida</taxon>
        <taxon>Eimeriorina</taxon>
        <taxon>Sarcocystidae</taxon>
        <taxon>Neospora</taxon>
    </lineage>
</organism>
<reference evidence="4" key="4">
    <citation type="journal article" date="2015" name="PLoS ONE">
        <title>Comprehensive Evaluation of Toxoplasma gondii VEG and Neospora caninum LIV Genomes with Tachyzoite Stage Transcriptome and Proteome Defines Novel Transcript Features.</title>
        <authorList>
            <person name="Ramaprasad A."/>
            <person name="Mourier T."/>
            <person name="Naeem R."/>
            <person name="Malas T.B."/>
            <person name="Moussa E."/>
            <person name="Panigrahi A."/>
            <person name="Vermont S.J."/>
            <person name="Otto T.D."/>
            <person name="Wastling J."/>
            <person name="Pain A."/>
        </authorList>
    </citation>
    <scope>NUCLEOTIDE SEQUENCE</scope>
    <source>
        <strain evidence="4">Liverpool</strain>
    </source>
</reference>
<dbReference type="OMA" id="CDEEHRN"/>
<dbReference type="EMBL" id="LN714484">
    <property type="protein sequence ID" value="CEL68384.1"/>
    <property type="molecule type" value="Genomic_DNA"/>
</dbReference>
<feature type="transmembrane region" description="Helical" evidence="2">
    <location>
        <begin position="141"/>
        <end position="160"/>
    </location>
</feature>
<dbReference type="GeneID" id="13440063"/>
<keyword evidence="2" id="KW-0812">Transmembrane</keyword>
<gene>
    <name evidence="4" type="ORF">BN1204_041530</name>
    <name evidence="3" type="ORF">NCLIV_041530</name>
</gene>
<dbReference type="RefSeq" id="XP_003881110.1">
    <property type="nucleotide sequence ID" value="XM_003881061.1"/>
</dbReference>
<feature type="compositionally biased region" description="Basic and acidic residues" evidence="1">
    <location>
        <begin position="505"/>
        <end position="525"/>
    </location>
</feature>
<keyword evidence="2" id="KW-1133">Transmembrane helix</keyword>
<feature type="region of interest" description="Disordered" evidence="1">
    <location>
        <begin position="503"/>
        <end position="525"/>
    </location>
</feature>
<evidence type="ECO:0000313" key="4">
    <source>
        <dbReference type="EMBL" id="CEL68384.1"/>
    </source>
</evidence>
<dbReference type="VEuPathDB" id="ToxoDB:NCLIV_041530"/>
<feature type="compositionally biased region" description="Acidic residues" evidence="1">
    <location>
        <begin position="707"/>
        <end position="719"/>
    </location>
</feature>